<reference evidence="3" key="1">
    <citation type="submission" date="2024-05" db="EMBL/GenBank/DDBJ databases">
        <title>Herbiconiux sp. A18JL235.</title>
        <authorList>
            <person name="Zhang G."/>
        </authorList>
    </citation>
    <scope>NUCLEOTIDE SEQUENCE</scope>
    <source>
        <strain evidence="3">A18JL235</strain>
    </source>
</reference>
<dbReference type="RefSeq" id="WP_368496217.1">
    <property type="nucleotide sequence ID" value="NZ_CP162511.1"/>
</dbReference>
<dbReference type="EMBL" id="CP162511">
    <property type="protein sequence ID" value="XDI03799.1"/>
    <property type="molecule type" value="Genomic_DNA"/>
</dbReference>
<dbReference type="Gene3D" id="3.30.530.20">
    <property type="match status" value="1"/>
</dbReference>
<dbReference type="SUPFAM" id="SSF55961">
    <property type="entry name" value="Bet v1-like"/>
    <property type="match status" value="1"/>
</dbReference>
<dbReference type="InterPro" id="IPR005031">
    <property type="entry name" value="COQ10_START"/>
</dbReference>
<dbReference type="PANTHER" id="PTHR33824:SF7">
    <property type="entry name" value="POLYKETIDE CYCLASE_DEHYDRASE AND LIPID TRANSPORT SUPERFAMILY PROTEIN"/>
    <property type="match status" value="1"/>
</dbReference>
<evidence type="ECO:0000259" key="2">
    <source>
        <dbReference type="Pfam" id="PF03364"/>
    </source>
</evidence>
<feature type="domain" description="Coenzyme Q-binding protein COQ10 START" evidence="2">
    <location>
        <begin position="10"/>
        <end position="112"/>
    </location>
</feature>
<accession>A0AB39BBK6</accession>
<proteinExistence type="predicted"/>
<feature type="region of interest" description="Disordered" evidence="1">
    <location>
        <begin position="140"/>
        <end position="159"/>
    </location>
</feature>
<gene>
    <name evidence="3" type="ORF">ABFY20_10585</name>
</gene>
<protein>
    <submittedName>
        <fullName evidence="3">SRPBCC family protein</fullName>
    </submittedName>
</protein>
<evidence type="ECO:0000256" key="1">
    <source>
        <dbReference type="SAM" id="MobiDB-lite"/>
    </source>
</evidence>
<dbReference type="Pfam" id="PF03364">
    <property type="entry name" value="Polyketide_cyc"/>
    <property type="match status" value="1"/>
</dbReference>
<name>A0AB39BBK6_9MICO</name>
<organism evidence="3">
    <name type="scientific">Herbiconiux sp. A18JL235</name>
    <dbReference type="NCBI Taxonomy" id="3152363"/>
    <lineage>
        <taxon>Bacteria</taxon>
        <taxon>Bacillati</taxon>
        <taxon>Actinomycetota</taxon>
        <taxon>Actinomycetes</taxon>
        <taxon>Micrococcales</taxon>
        <taxon>Microbacteriaceae</taxon>
        <taxon>Herbiconiux</taxon>
    </lineage>
</organism>
<dbReference type="InterPro" id="IPR047137">
    <property type="entry name" value="ORF3"/>
</dbReference>
<dbReference type="AlphaFoldDB" id="A0AB39BBK6"/>
<evidence type="ECO:0000313" key="3">
    <source>
        <dbReference type="EMBL" id="XDI03799.1"/>
    </source>
</evidence>
<sequence>MARAQHSETIHAPIAAVYQQWLDVEAFPQFVSAVRTVSVTAELYSHWTLSLAGFEREFDIEIVEQAPEERISWRSITGEPAHTASASFTEDADDRTTVTVILEWTPDGPAERSAAVLKADSRALRTAVRGFKRYVEAHGGPEGHSHVVVQPLDVDHTAD</sequence>
<dbReference type="PANTHER" id="PTHR33824">
    <property type="entry name" value="POLYKETIDE CYCLASE/DEHYDRASE AND LIPID TRANSPORT SUPERFAMILY PROTEIN"/>
    <property type="match status" value="1"/>
</dbReference>
<dbReference type="InterPro" id="IPR023393">
    <property type="entry name" value="START-like_dom_sf"/>
</dbReference>
<dbReference type="CDD" id="cd07817">
    <property type="entry name" value="SRPBCC_8"/>
    <property type="match status" value="1"/>
</dbReference>